<keyword evidence="1" id="KW-0812">Transmembrane</keyword>
<dbReference type="EMBL" id="JBEXAE010000002">
    <property type="protein sequence ID" value="MET6990311.1"/>
    <property type="molecule type" value="Genomic_DNA"/>
</dbReference>
<organism evidence="2 3">
    <name type="scientific">Sediminicola arcticus</name>
    <dbReference type="NCBI Taxonomy" id="1574308"/>
    <lineage>
        <taxon>Bacteria</taxon>
        <taxon>Pseudomonadati</taxon>
        <taxon>Bacteroidota</taxon>
        <taxon>Flavobacteriia</taxon>
        <taxon>Flavobacteriales</taxon>
        <taxon>Flavobacteriaceae</taxon>
        <taxon>Sediminicola</taxon>
    </lineage>
</organism>
<gene>
    <name evidence="2" type="ORF">ABXZ36_06595</name>
</gene>
<proteinExistence type="predicted"/>
<evidence type="ECO:0000313" key="3">
    <source>
        <dbReference type="Proteomes" id="UP001549799"/>
    </source>
</evidence>
<accession>A0ABV2ST39</accession>
<comment type="caution">
    <text evidence="2">The sequence shown here is derived from an EMBL/GenBank/DDBJ whole genome shotgun (WGS) entry which is preliminary data.</text>
</comment>
<keyword evidence="1" id="KW-1133">Transmembrane helix</keyword>
<evidence type="ECO:0000313" key="2">
    <source>
        <dbReference type="EMBL" id="MET6990311.1"/>
    </source>
</evidence>
<reference evidence="2 3" key="1">
    <citation type="submission" date="2024-07" db="EMBL/GenBank/DDBJ databases">
        <title>The genome sequence of type strain Sediminicola arcticus GDMCC 1.2805.</title>
        <authorList>
            <person name="Liu Y."/>
        </authorList>
    </citation>
    <scope>NUCLEOTIDE SEQUENCE [LARGE SCALE GENOMIC DNA]</scope>
    <source>
        <strain evidence="2 3">GDMCC 1.2805</strain>
    </source>
</reference>
<keyword evidence="1" id="KW-0472">Membrane</keyword>
<dbReference type="Pfam" id="PF19578">
    <property type="entry name" value="DUF6090"/>
    <property type="match status" value="1"/>
</dbReference>
<dbReference type="InterPro" id="IPR045749">
    <property type="entry name" value="DUF6090"/>
</dbReference>
<keyword evidence="3" id="KW-1185">Reference proteome</keyword>
<dbReference type="RefSeq" id="WP_354614701.1">
    <property type="nucleotide sequence ID" value="NZ_JBEXAE010000002.1"/>
</dbReference>
<protein>
    <submittedName>
        <fullName evidence="2">DUF6090 family protein</fullName>
    </submittedName>
</protein>
<name>A0ABV2ST39_9FLAO</name>
<evidence type="ECO:0000256" key="1">
    <source>
        <dbReference type="SAM" id="Phobius"/>
    </source>
</evidence>
<feature type="transmembrane region" description="Helical" evidence="1">
    <location>
        <begin position="21"/>
        <end position="42"/>
    </location>
</feature>
<sequence>MIKFFRKIRHNLLSEGKTGKYLKYSVGEIILVVIGILIALSINNWNENRKEKLVEIEILEGVRADILKDTIDINFNIRSYEKAIEQNKNLVDYLIKKRELDSTFIDLLWQNSNSDLILTLHNSYFSEAKQKGLSIISNKLLREKINRLYEFDYINLLSIENELKRFKKYDELVTNRTDRIFIFDDFGKLNIQKESYEELLSDHNFKYLIILLRVNNKQMLDEFYLPTKGSALKVVEAIEKELIELKK</sequence>
<dbReference type="Proteomes" id="UP001549799">
    <property type="component" value="Unassembled WGS sequence"/>
</dbReference>